<protein>
    <submittedName>
        <fullName evidence="1">Uncharacterized protein</fullName>
    </submittedName>
</protein>
<dbReference type="EMBL" id="BMCH01000007">
    <property type="protein sequence ID" value="GGC38290.1"/>
    <property type="molecule type" value="Genomic_DNA"/>
</dbReference>
<proteinExistence type="predicted"/>
<name>A0ABQ1MEA8_9PROT</name>
<comment type="caution">
    <text evidence="1">The sequence shown here is derived from an EMBL/GenBank/DDBJ whole genome shotgun (WGS) entry which is preliminary data.</text>
</comment>
<keyword evidence="2" id="KW-1185">Reference proteome</keyword>
<evidence type="ECO:0000313" key="2">
    <source>
        <dbReference type="Proteomes" id="UP000637769"/>
    </source>
</evidence>
<gene>
    <name evidence="1" type="ORF">GCM10007207_24800</name>
</gene>
<organism evidence="1 2">
    <name type="scientific">Asaia siamensis</name>
    <dbReference type="NCBI Taxonomy" id="110479"/>
    <lineage>
        <taxon>Bacteria</taxon>
        <taxon>Pseudomonadati</taxon>
        <taxon>Pseudomonadota</taxon>
        <taxon>Alphaproteobacteria</taxon>
        <taxon>Acetobacterales</taxon>
        <taxon>Acetobacteraceae</taxon>
        <taxon>Asaia</taxon>
    </lineage>
</organism>
<reference evidence="2" key="1">
    <citation type="journal article" date="2019" name="Int. J. Syst. Evol. Microbiol.">
        <title>The Global Catalogue of Microorganisms (GCM) 10K type strain sequencing project: providing services to taxonomists for standard genome sequencing and annotation.</title>
        <authorList>
            <consortium name="The Broad Institute Genomics Platform"/>
            <consortium name="The Broad Institute Genome Sequencing Center for Infectious Disease"/>
            <person name="Wu L."/>
            <person name="Ma J."/>
        </authorList>
    </citation>
    <scope>NUCLEOTIDE SEQUENCE [LARGE SCALE GENOMIC DNA]</scope>
    <source>
        <strain evidence="2">CCM 7132</strain>
    </source>
</reference>
<dbReference type="Proteomes" id="UP000637769">
    <property type="component" value="Unassembled WGS sequence"/>
</dbReference>
<accession>A0ABQ1MEA8</accession>
<evidence type="ECO:0000313" key="1">
    <source>
        <dbReference type="EMBL" id="GGC38290.1"/>
    </source>
</evidence>
<sequence length="84" mass="9054">MTRDAFSRVSVSLCPASGMGVSEVRDGSDMAGGSFLRGGLQRELGAVVNANQTPGITNVAINVMHVTFYWVESHWLATHFRVLS</sequence>